<evidence type="ECO:0000313" key="4">
    <source>
        <dbReference type="Proteomes" id="UP000321532"/>
    </source>
</evidence>
<gene>
    <name evidence="3" type="ORF">AAE02nite_47870</name>
</gene>
<evidence type="ECO:0000259" key="2">
    <source>
        <dbReference type="PROSITE" id="PS51352"/>
    </source>
</evidence>
<dbReference type="PANTHER" id="PTHR15337">
    <property type="entry name" value="ANTERIOR GRADIENT PROTEIN-RELATED"/>
    <property type="match status" value="1"/>
</dbReference>
<name>A0A512B568_9BACT</name>
<accession>A0A512B568</accession>
<dbReference type="PROSITE" id="PS51352">
    <property type="entry name" value="THIOREDOXIN_2"/>
    <property type="match status" value="1"/>
</dbReference>
<dbReference type="InterPro" id="IPR036249">
    <property type="entry name" value="Thioredoxin-like_sf"/>
</dbReference>
<comment type="caution">
    <text evidence="3">The sequence shown here is derived from an EMBL/GenBank/DDBJ whole genome shotgun (WGS) entry which is preliminary data.</text>
</comment>
<sequence>MHLVILFISLLFSGVPIGWRTDLQQAEVEAKKYHKLILLNFSGSDWCGPCIKLEKDIFENQAFQTYADQHLVLVNADFPRLKKNQLDPKQKALNEKLAEEYNKAGAFPLTLLLDADGKVIMKWEGIPAKTASNFISLLQTNSK</sequence>
<evidence type="ECO:0000313" key="3">
    <source>
        <dbReference type="EMBL" id="GEO07123.1"/>
    </source>
</evidence>
<protein>
    <recommendedName>
        <fullName evidence="2">Thioredoxin domain-containing protein</fullName>
    </recommendedName>
</protein>
<evidence type="ECO:0000256" key="1">
    <source>
        <dbReference type="ARBA" id="ARBA00022729"/>
    </source>
</evidence>
<dbReference type="RefSeq" id="WP_146904639.1">
    <property type="nucleotide sequence ID" value="NZ_BJYS01000051.1"/>
</dbReference>
<dbReference type="SUPFAM" id="SSF52833">
    <property type="entry name" value="Thioredoxin-like"/>
    <property type="match status" value="1"/>
</dbReference>
<dbReference type="InterPro" id="IPR013766">
    <property type="entry name" value="Thioredoxin_domain"/>
</dbReference>
<feature type="domain" description="Thioredoxin" evidence="2">
    <location>
        <begin position="9"/>
        <end position="143"/>
    </location>
</feature>
<dbReference type="Gene3D" id="3.40.30.10">
    <property type="entry name" value="Glutaredoxin"/>
    <property type="match status" value="1"/>
</dbReference>
<dbReference type="PANTHER" id="PTHR15337:SF11">
    <property type="entry name" value="THIOREDOXIN DOMAIN-CONTAINING PROTEIN"/>
    <property type="match status" value="1"/>
</dbReference>
<dbReference type="EMBL" id="BJYS01000051">
    <property type="protein sequence ID" value="GEO07123.1"/>
    <property type="molecule type" value="Genomic_DNA"/>
</dbReference>
<dbReference type="Proteomes" id="UP000321532">
    <property type="component" value="Unassembled WGS sequence"/>
</dbReference>
<organism evidence="3 4">
    <name type="scientific">Adhaeribacter aerolatus</name>
    <dbReference type="NCBI Taxonomy" id="670289"/>
    <lineage>
        <taxon>Bacteria</taxon>
        <taxon>Pseudomonadati</taxon>
        <taxon>Bacteroidota</taxon>
        <taxon>Cytophagia</taxon>
        <taxon>Cytophagales</taxon>
        <taxon>Hymenobacteraceae</taxon>
        <taxon>Adhaeribacter</taxon>
    </lineage>
</organism>
<dbReference type="AlphaFoldDB" id="A0A512B568"/>
<reference evidence="3 4" key="1">
    <citation type="submission" date="2019-07" db="EMBL/GenBank/DDBJ databases">
        <title>Whole genome shotgun sequence of Adhaeribacter aerolatus NBRC 106133.</title>
        <authorList>
            <person name="Hosoyama A."/>
            <person name="Uohara A."/>
            <person name="Ohji S."/>
            <person name="Ichikawa N."/>
        </authorList>
    </citation>
    <scope>NUCLEOTIDE SEQUENCE [LARGE SCALE GENOMIC DNA]</scope>
    <source>
        <strain evidence="3 4">NBRC 106133</strain>
    </source>
</reference>
<proteinExistence type="predicted"/>
<keyword evidence="4" id="KW-1185">Reference proteome</keyword>
<dbReference type="Pfam" id="PF13899">
    <property type="entry name" value="Thioredoxin_7"/>
    <property type="match status" value="1"/>
</dbReference>
<dbReference type="OrthoDB" id="981626at2"/>
<dbReference type="InterPro" id="IPR051099">
    <property type="entry name" value="AGR/TXD"/>
</dbReference>
<keyword evidence="1" id="KW-0732">Signal</keyword>